<name>A0ABR1Z1T8_9PEZI</name>
<feature type="transmembrane region" description="Helical" evidence="1">
    <location>
        <begin position="104"/>
        <end position="127"/>
    </location>
</feature>
<keyword evidence="4" id="KW-1185">Reference proteome</keyword>
<protein>
    <submittedName>
        <fullName evidence="3">Uncharacterized protein</fullName>
    </submittedName>
</protein>
<organism evidence="3 4">
    <name type="scientific">Phyllosticta capitalensis</name>
    <dbReference type="NCBI Taxonomy" id="121624"/>
    <lineage>
        <taxon>Eukaryota</taxon>
        <taxon>Fungi</taxon>
        <taxon>Dikarya</taxon>
        <taxon>Ascomycota</taxon>
        <taxon>Pezizomycotina</taxon>
        <taxon>Dothideomycetes</taxon>
        <taxon>Dothideomycetes incertae sedis</taxon>
        <taxon>Botryosphaeriales</taxon>
        <taxon>Phyllostictaceae</taxon>
        <taxon>Phyllosticta</taxon>
    </lineage>
</organism>
<keyword evidence="2" id="KW-0732">Signal</keyword>
<dbReference type="EMBL" id="JBBWRZ010000001">
    <property type="protein sequence ID" value="KAK8246376.1"/>
    <property type="molecule type" value="Genomic_DNA"/>
</dbReference>
<feature type="chain" id="PRO_5045201142" evidence="2">
    <location>
        <begin position="21"/>
        <end position="205"/>
    </location>
</feature>
<keyword evidence="1" id="KW-0812">Transmembrane</keyword>
<evidence type="ECO:0000256" key="1">
    <source>
        <dbReference type="SAM" id="Phobius"/>
    </source>
</evidence>
<evidence type="ECO:0000313" key="4">
    <source>
        <dbReference type="Proteomes" id="UP001492380"/>
    </source>
</evidence>
<gene>
    <name evidence="3" type="ORF">HDK90DRAFT_506165</name>
</gene>
<keyword evidence="1" id="KW-0472">Membrane</keyword>
<comment type="caution">
    <text evidence="3">The sequence shown here is derived from an EMBL/GenBank/DDBJ whole genome shotgun (WGS) entry which is preliminary data.</text>
</comment>
<dbReference type="Proteomes" id="UP001492380">
    <property type="component" value="Unassembled WGS sequence"/>
</dbReference>
<accession>A0ABR1Z1T8</accession>
<evidence type="ECO:0000256" key="2">
    <source>
        <dbReference type="SAM" id="SignalP"/>
    </source>
</evidence>
<feature type="signal peptide" evidence="2">
    <location>
        <begin position="1"/>
        <end position="20"/>
    </location>
</feature>
<keyword evidence="1" id="KW-1133">Transmembrane helix</keyword>
<reference evidence="3 4" key="1">
    <citation type="submission" date="2024-04" db="EMBL/GenBank/DDBJ databases">
        <title>Phyllosticta paracitricarpa is synonymous to the EU quarantine fungus P. citricarpa based on phylogenomic analyses.</title>
        <authorList>
            <consortium name="Lawrence Berkeley National Laboratory"/>
            <person name="Van Ingen-Buijs V.A."/>
            <person name="Van Westerhoven A.C."/>
            <person name="Haridas S."/>
            <person name="Skiadas P."/>
            <person name="Martin F."/>
            <person name="Groenewald J.Z."/>
            <person name="Crous P.W."/>
            <person name="Seidl M.F."/>
        </authorList>
    </citation>
    <scope>NUCLEOTIDE SEQUENCE [LARGE SCALE GENOMIC DNA]</scope>
    <source>
        <strain evidence="3 4">CBS 123374</strain>
    </source>
</reference>
<sequence>MNRLMYLALLILASAVRVEIVGLEIESLFELYSKIIAASIGQAHFLNKICLWGSFALEGGLTINNIIHDIGFQVTYTRSILITMVQALQSIRILYVATALDVFYLTWITTLALLLGTTAVVSLSLCYSDSPPRVWFREDRSLAGLVEVLRTFPLMPMLLQGLLLQNFLDYRLGRNMLKGQMRRANTVKEYRWQELLMREAAITRG</sequence>
<evidence type="ECO:0000313" key="3">
    <source>
        <dbReference type="EMBL" id="KAK8246376.1"/>
    </source>
</evidence>
<proteinExistence type="predicted"/>